<dbReference type="PANTHER" id="PTHR34406">
    <property type="entry name" value="PROTEIN YCEI"/>
    <property type="match status" value="1"/>
</dbReference>
<accession>A0A5C4U3H3</accession>
<dbReference type="RefSeq" id="WP_139465591.1">
    <property type="nucleotide sequence ID" value="NZ_VDHJ01000007.1"/>
</dbReference>
<dbReference type="PANTHER" id="PTHR34406:SF1">
    <property type="entry name" value="PROTEIN YCEI"/>
    <property type="match status" value="1"/>
</dbReference>
<dbReference type="OrthoDB" id="117810at2"/>
<feature type="transmembrane region" description="Helical" evidence="2">
    <location>
        <begin position="12"/>
        <end position="38"/>
    </location>
</feature>
<sequence>MKKALESLNPKVVISVFVVLIVGLVAAAIGPVIFALALGPGVKTEPLDATKAHEASTELNGTWEVARGSHPNFTSVGFTFEELLPSDARRTSGSTQDVSGEILVENDTLTAGEVTVDMNTITTDKNVRDVNVRNKLFESEKYPESRFRVTKPVDLSTVPTDGKPGMVELTGELTIKGHTEPVIGEFQVLRDGDKLIVSGDLLVDRNSFGVESPEMIAAKIADEGEVNILLSFEKES</sequence>
<evidence type="ECO:0000256" key="2">
    <source>
        <dbReference type="SAM" id="Phobius"/>
    </source>
</evidence>
<dbReference type="SMART" id="SM00867">
    <property type="entry name" value="YceI"/>
    <property type="match status" value="1"/>
</dbReference>
<dbReference type="AlphaFoldDB" id="A0A5C4U3H3"/>
<evidence type="ECO:0000313" key="5">
    <source>
        <dbReference type="Proteomes" id="UP000312032"/>
    </source>
</evidence>
<keyword evidence="2" id="KW-0812">Transmembrane</keyword>
<name>A0A5C4U3H3_9CORY</name>
<dbReference type="InterPro" id="IPR036761">
    <property type="entry name" value="TTHA0802/YceI-like_sf"/>
</dbReference>
<reference evidence="4 5" key="1">
    <citation type="submission" date="2019-06" db="EMBL/GenBank/DDBJ databases">
        <authorList>
            <person name="Li J."/>
        </authorList>
    </citation>
    <scope>NUCLEOTIDE SEQUENCE [LARGE SCALE GENOMIC DNA]</scope>
    <source>
        <strain evidence="4 5">LMG 28165</strain>
    </source>
</reference>
<dbReference type="EMBL" id="VDHJ01000007">
    <property type="protein sequence ID" value="TNL97628.1"/>
    <property type="molecule type" value="Genomic_DNA"/>
</dbReference>
<dbReference type="InterPro" id="IPR007372">
    <property type="entry name" value="Lipid/polyisoprenoid-bd_YceI"/>
</dbReference>
<feature type="domain" description="Lipid/polyisoprenoid-binding YceI-like" evidence="3">
    <location>
        <begin position="62"/>
        <end position="233"/>
    </location>
</feature>
<comment type="similarity">
    <text evidence="1">Belongs to the UPF0312 family.</text>
</comment>
<dbReference type="Pfam" id="PF04264">
    <property type="entry name" value="YceI"/>
    <property type="match status" value="1"/>
</dbReference>
<organism evidence="4 5">
    <name type="scientific">Corynebacterium tapiri</name>
    <dbReference type="NCBI Taxonomy" id="1448266"/>
    <lineage>
        <taxon>Bacteria</taxon>
        <taxon>Bacillati</taxon>
        <taxon>Actinomycetota</taxon>
        <taxon>Actinomycetes</taxon>
        <taxon>Mycobacteriales</taxon>
        <taxon>Corynebacteriaceae</taxon>
        <taxon>Corynebacterium</taxon>
    </lineage>
</organism>
<evidence type="ECO:0000313" key="4">
    <source>
        <dbReference type="EMBL" id="TNL97628.1"/>
    </source>
</evidence>
<comment type="caution">
    <text evidence="4">The sequence shown here is derived from an EMBL/GenBank/DDBJ whole genome shotgun (WGS) entry which is preliminary data.</text>
</comment>
<protein>
    <submittedName>
        <fullName evidence="4">YceI family protein</fullName>
    </submittedName>
</protein>
<keyword evidence="2" id="KW-1133">Transmembrane helix</keyword>
<keyword evidence="5" id="KW-1185">Reference proteome</keyword>
<evidence type="ECO:0000259" key="3">
    <source>
        <dbReference type="SMART" id="SM00867"/>
    </source>
</evidence>
<proteinExistence type="inferred from homology"/>
<dbReference type="SUPFAM" id="SSF101874">
    <property type="entry name" value="YceI-like"/>
    <property type="match status" value="1"/>
</dbReference>
<gene>
    <name evidence="4" type="ORF">FHE74_05945</name>
</gene>
<evidence type="ECO:0000256" key="1">
    <source>
        <dbReference type="ARBA" id="ARBA00008812"/>
    </source>
</evidence>
<dbReference type="Gene3D" id="2.40.128.110">
    <property type="entry name" value="Lipid/polyisoprenoid-binding, YceI-like"/>
    <property type="match status" value="1"/>
</dbReference>
<dbReference type="Proteomes" id="UP000312032">
    <property type="component" value="Unassembled WGS sequence"/>
</dbReference>
<keyword evidence="2" id="KW-0472">Membrane</keyword>